<dbReference type="PRINTS" id="PR01407">
    <property type="entry name" value="BUTYPHLNCDUF"/>
</dbReference>
<comment type="caution">
    <text evidence="9">The sequence shown here is derived from an EMBL/GenBank/DDBJ whole genome shotgun (WGS) entry which is preliminary data.</text>
</comment>
<dbReference type="Pfam" id="PF14484">
    <property type="entry name" value="FISNA"/>
    <property type="match status" value="1"/>
</dbReference>
<dbReference type="InterPro" id="IPR029495">
    <property type="entry name" value="NACHT-assoc"/>
</dbReference>
<evidence type="ECO:0000313" key="10">
    <source>
        <dbReference type="Proteomes" id="UP001479290"/>
    </source>
</evidence>
<evidence type="ECO:0000256" key="5">
    <source>
        <dbReference type="ARBA" id="ARBA00022741"/>
    </source>
</evidence>
<dbReference type="AlphaFoldDB" id="A0AAW2ATF7"/>
<dbReference type="Pfam" id="PF05729">
    <property type="entry name" value="NACHT"/>
    <property type="match status" value="1"/>
</dbReference>
<dbReference type="FunFam" id="3.80.10.10:FF:000100">
    <property type="entry name" value="Si:dkey-11n14.1"/>
    <property type="match status" value="1"/>
</dbReference>
<comment type="subcellular location">
    <subcellularLocation>
        <location evidence="1">Cytoplasm</location>
    </subcellularLocation>
</comment>
<keyword evidence="10" id="KW-1185">Reference proteome</keyword>
<feature type="domain" description="B30.2/SPRY" evidence="7">
    <location>
        <begin position="831"/>
        <end position="1032"/>
    </location>
</feature>
<organism evidence="9 10">
    <name type="scientific">Culter alburnus</name>
    <name type="common">Topmouth culter</name>
    <dbReference type="NCBI Taxonomy" id="194366"/>
    <lineage>
        <taxon>Eukaryota</taxon>
        <taxon>Metazoa</taxon>
        <taxon>Chordata</taxon>
        <taxon>Craniata</taxon>
        <taxon>Vertebrata</taxon>
        <taxon>Euteleostomi</taxon>
        <taxon>Actinopterygii</taxon>
        <taxon>Neopterygii</taxon>
        <taxon>Teleostei</taxon>
        <taxon>Ostariophysi</taxon>
        <taxon>Cypriniformes</taxon>
        <taxon>Xenocyprididae</taxon>
        <taxon>Xenocypridinae</taxon>
        <taxon>Culter</taxon>
    </lineage>
</organism>
<dbReference type="Pfam" id="PF17779">
    <property type="entry name" value="WHD_NOD2"/>
    <property type="match status" value="1"/>
</dbReference>
<dbReference type="Gene3D" id="3.80.10.10">
    <property type="entry name" value="Ribonuclease Inhibitor"/>
    <property type="match status" value="2"/>
</dbReference>
<dbReference type="Gene3D" id="2.60.120.920">
    <property type="match status" value="1"/>
</dbReference>
<sequence length="1032" mass="117626">MYLHQTEDLILKKFLGTHKTDMKKKAEHIFEGKNENEVHLKAVYTELFITAGDMKGVNQEHEILKIDHAFKNKKTQDKPIKCNDIFTELRKNNEEKIVLTKGVAGIGKTVSVHKFILDWAEETANQDIDSVFLLSFRDINSIKDSEFNLHEFLLKCYPQLKDLEKSKLYKKCKLAFIFDGLDESRLPLNFKNETLNNVEERSSVDVLFTSLVKGKLLPSALVWVTSRPAAANQIPPQYVGLFTEVQGFTDQQKEEYFRKRIADETQASRIISHIKMSRSLYIMCHIPVFCWITATVLRNILKNNTENISTTLTEMYIHFLLIQMNIKSQKYDRKTERQRTKLLQSNKEMILKLAKLAFEQLKEENIVFYEEDLEACDIDVSEDTEFTGMIAEIFKEEDGLHEEKVFYFVHLSVQEFLAAVHVFLCYLNKNMQELQFFFDRPKENITLHELLEKAVDKAMQSKRGHLDLFLRFLMGNSLGSSQTLLKGLIPHTEDTTESIKQTTEYIKQVQNKKISDEASVNLFYCLLELKDHSLYEEIQRYISSEEHPGKKLSSSMCTVLTYILLMSEKVLDEFNPKRFTSSQAGNKRLVPAVKCCRKALFDGCGLDETCCETVSSVLQSPNSHLRELNLSSNHLEDSGVMLLSDGLKSSNCKLNILRLCGCNLTGQSCESLSSALQSSNSVLRELDLSNNDLQDSGLKLLSDGLKSPNCQLQILSLTHCNLTVQSCESFSSVLQSSNCVLRELDLSNNDLQDSGVKLLSDGLKKNCKLEILRLSGCMVTEEGCGYVSSALSSNPSHLRELDLSYNHPGDSGVKLLTDTLNHPNYRLNKLNVDHGGEFRITAGLHKYSHRITVDLNTVNKRLRLSERNTVITDTGKPQSYPDHPDRFDVYPQVLCGESVSDQRCYWEIEWSGEYVFISVSYKSISRKGGSEYRFGYNDQSWSLRCSSSRYSFIHNDIHTHLPVKPIISRTVNKKNYYRTGVYVDHSAGILSFYSVSGDTMILIHTVQTTFTQPLYPGFRVGVITTGSSVKLC</sequence>
<dbReference type="GO" id="GO:0005524">
    <property type="term" value="F:ATP binding"/>
    <property type="evidence" value="ECO:0007669"/>
    <property type="project" value="UniProtKB-KW"/>
</dbReference>
<dbReference type="CDD" id="cd16040">
    <property type="entry name" value="SPRY_PRY_SNTX"/>
    <property type="match status" value="1"/>
</dbReference>
<dbReference type="InterPro" id="IPR027417">
    <property type="entry name" value="P-loop_NTPase"/>
</dbReference>
<accession>A0AAW2ATF7</accession>
<dbReference type="InterPro" id="IPR043136">
    <property type="entry name" value="B30.2/SPRY_sf"/>
</dbReference>
<dbReference type="FunFam" id="3.40.50.300:FF:000210">
    <property type="entry name" value="Si:dkey-16p6.1"/>
    <property type="match status" value="1"/>
</dbReference>
<proteinExistence type="predicted"/>
<dbReference type="GO" id="GO:0005737">
    <property type="term" value="C:cytoplasm"/>
    <property type="evidence" value="ECO:0007669"/>
    <property type="project" value="UniProtKB-SubCell"/>
</dbReference>
<name>A0AAW2ATF7_CULAL</name>
<dbReference type="InterPro" id="IPR001611">
    <property type="entry name" value="Leu-rich_rpt"/>
</dbReference>
<keyword evidence="6" id="KW-0067">ATP-binding</keyword>
<dbReference type="Pfam" id="PF17776">
    <property type="entry name" value="NLRC4_HD2"/>
    <property type="match status" value="1"/>
</dbReference>
<protein>
    <submittedName>
        <fullName evidence="9">Uncharacterized protein</fullName>
    </submittedName>
</protein>
<evidence type="ECO:0000256" key="3">
    <source>
        <dbReference type="ARBA" id="ARBA00022614"/>
    </source>
</evidence>
<dbReference type="PANTHER" id="PTHR24106">
    <property type="entry name" value="NACHT, LRR AND CARD DOMAINS-CONTAINING"/>
    <property type="match status" value="1"/>
</dbReference>
<keyword evidence="5" id="KW-0547">Nucleotide-binding</keyword>
<evidence type="ECO:0000259" key="8">
    <source>
        <dbReference type="PROSITE" id="PS50837"/>
    </source>
</evidence>
<dbReference type="InterPro" id="IPR006574">
    <property type="entry name" value="PRY"/>
</dbReference>
<evidence type="ECO:0000256" key="1">
    <source>
        <dbReference type="ARBA" id="ARBA00004496"/>
    </source>
</evidence>
<dbReference type="EMBL" id="JAWDJR010000003">
    <property type="protein sequence ID" value="KAK9977031.1"/>
    <property type="molecule type" value="Genomic_DNA"/>
</dbReference>
<dbReference type="Pfam" id="PF00622">
    <property type="entry name" value="SPRY"/>
    <property type="match status" value="1"/>
</dbReference>
<dbReference type="Gene3D" id="3.40.50.300">
    <property type="entry name" value="P-loop containing nucleotide triphosphate hydrolases"/>
    <property type="match status" value="1"/>
</dbReference>
<evidence type="ECO:0000313" key="9">
    <source>
        <dbReference type="EMBL" id="KAK9977031.1"/>
    </source>
</evidence>
<evidence type="ECO:0000256" key="4">
    <source>
        <dbReference type="ARBA" id="ARBA00022737"/>
    </source>
</evidence>
<keyword evidence="4" id="KW-0677">Repeat</keyword>
<dbReference type="Proteomes" id="UP001479290">
    <property type="component" value="Unassembled WGS sequence"/>
</dbReference>
<dbReference type="InterPro" id="IPR007111">
    <property type="entry name" value="NACHT_NTPase"/>
</dbReference>
<dbReference type="InterPro" id="IPR041267">
    <property type="entry name" value="NLRP_HD2"/>
</dbReference>
<evidence type="ECO:0000259" key="7">
    <source>
        <dbReference type="PROSITE" id="PS50188"/>
    </source>
</evidence>
<dbReference type="CDD" id="cd00116">
    <property type="entry name" value="LRR_RI"/>
    <property type="match status" value="1"/>
</dbReference>
<dbReference type="SUPFAM" id="SSF52047">
    <property type="entry name" value="RNI-like"/>
    <property type="match status" value="1"/>
</dbReference>
<dbReference type="SMART" id="SM00589">
    <property type="entry name" value="PRY"/>
    <property type="match status" value="1"/>
</dbReference>
<evidence type="ECO:0000256" key="6">
    <source>
        <dbReference type="ARBA" id="ARBA00022840"/>
    </source>
</evidence>
<dbReference type="SUPFAM" id="SSF49899">
    <property type="entry name" value="Concanavalin A-like lectins/glucanases"/>
    <property type="match status" value="1"/>
</dbReference>
<dbReference type="InterPro" id="IPR003877">
    <property type="entry name" value="SPRY_dom"/>
</dbReference>
<dbReference type="SMART" id="SM00368">
    <property type="entry name" value="LRR_RI"/>
    <property type="match status" value="7"/>
</dbReference>
<dbReference type="InterPro" id="IPR032675">
    <property type="entry name" value="LRR_dom_sf"/>
</dbReference>
<dbReference type="InterPro" id="IPR041075">
    <property type="entry name" value="NOD1/2_WH"/>
</dbReference>
<dbReference type="SMART" id="SM01288">
    <property type="entry name" value="FISNA"/>
    <property type="match status" value="1"/>
</dbReference>
<dbReference type="InterPro" id="IPR001870">
    <property type="entry name" value="B30.2/SPRY"/>
</dbReference>
<gene>
    <name evidence="9" type="ORF">ABG768_018852</name>
</gene>
<dbReference type="FunFam" id="3.80.10.10:FF:000538">
    <property type="entry name" value="Si:ch211-127b6.2"/>
    <property type="match status" value="1"/>
</dbReference>
<feature type="domain" description="NACHT" evidence="8">
    <location>
        <begin position="96"/>
        <end position="230"/>
    </location>
</feature>
<dbReference type="Pfam" id="PF13516">
    <property type="entry name" value="LRR_6"/>
    <property type="match status" value="4"/>
</dbReference>
<dbReference type="InterPro" id="IPR013320">
    <property type="entry name" value="ConA-like_dom_sf"/>
</dbReference>
<dbReference type="InterPro" id="IPR051261">
    <property type="entry name" value="NLR"/>
</dbReference>
<reference evidence="9 10" key="1">
    <citation type="submission" date="2024-05" db="EMBL/GenBank/DDBJ databases">
        <title>A high-quality chromosomal-level genome assembly of Topmouth culter (Culter alburnus).</title>
        <authorList>
            <person name="Zhao H."/>
        </authorList>
    </citation>
    <scope>NUCLEOTIDE SEQUENCE [LARGE SCALE GENOMIC DNA]</scope>
    <source>
        <strain evidence="9">CATC2023</strain>
        <tissue evidence="9">Muscle</tissue>
    </source>
</reference>
<dbReference type="SMART" id="SM00449">
    <property type="entry name" value="SPRY"/>
    <property type="match status" value="1"/>
</dbReference>
<keyword evidence="3" id="KW-0433">Leucine-rich repeat</keyword>
<dbReference type="PROSITE" id="PS50188">
    <property type="entry name" value="B302_SPRY"/>
    <property type="match status" value="1"/>
</dbReference>
<dbReference type="InterPro" id="IPR003879">
    <property type="entry name" value="Butyrophylin_SPRY"/>
</dbReference>
<keyword evidence="2" id="KW-0963">Cytoplasm</keyword>
<dbReference type="Pfam" id="PF13765">
    <property type="entry name" value="PRY"/>
    <property type="match status" value="1"/>
</dbReference>
<evidence type="ECO:0000256" key="2">
    <source>
        <dbReference type="ARBA" id="ARBA00022490"/>
    </source>
</evidence>
<dbReference type="PROSITE" id="PS51450">
    <property type="entry name" value="LRR"/>
    <property type="match status" value="1"/>
</dbReference>
<dbReference type="PROSITE" id="PS50837">
    <property type="entry name" value="NACHT"/>
    <property type="match status" value="1"/>
</dbReference>